<dbReference type="InterPro" id="IPR052156">
    <property type="entry name" value="BCAA_Transport_ATP-bd_LivF"/>
</dbReference>
<dbReference type="InterPro" id="IPR003439">
    <property type="entry name" value="ABC_transporter-like_ATP-bd"/>
</dbReference>
<dbReference type="GO" id="GO:0005524">
    <property type="term" value="F:ATP binding"/>
    <property type="evidence" value="ECO:0007669"/>
    <property type="project" value="UniProtKB-KW"/>
</dbReference>
<evidence type="ECO:0000256" key="4">
    <source>
        <dbReference type="ARBA" id="ARBA00022840"/>
    </source>
</evidence>
<reference evidence="7 8" key="1">
    <citation type="submission" date="2020-04" db="EMBL/GenBank/DDBJ databases">
        <title>Novel species.</title>
        <authorList>
            <person name="Teo W.F.A."/>
            <person name="Lipun K."/>
            <person name="Srisuk N."/>
            <person name="Duangmal K."/>
        </authorList>
    </citation>
    <scope>NUCLEOTIDE SEQUENCE [LARGE SCALE GENOMIC DNA]</scope>
    <source>
        <strain evidence="7 8">K13G38</strain>
    </source>
</reference>
<keyword evidence="4 7" id="KW-0067">ATP-binding</keyword>
<dbReference type="PROSITE" id="PS50893">
    <property type="entry name" value="ABC_TRANSPORTER_2"/>
    <property type="match status" value="1"/>
</dbReference>
<organism evidence="7 8">
    <name type="scientific">Amycolatopsis acididurans</name>
    <dbReference type="NCBI Taxonomy" id="2724524"/>
    <lineage>
        <taxon>Bacteria</taxon>
        <taxon>Bacillati</taxon>
        <taxon>Actinomycetota</taxon>
        <taxon>Actinomycetes</taxon>
        <taxon>Pseudonocardiales</taxon>
        <taxon>Pseudonocardiaceae</taxon>
        <taxon>Amycolatopsis</taxon>
    </lineage>
</organism>
<proteinExistence type="inferred from homology"/>
<evidence type="ECO:0000259" key="6">
    <source>
        <dbReference type="PROSITE" id="PS50893"/>
    </source>
</evidence>
<keyword evidence="8" id="KW-1185">Reference proteome</keyword>
<dbReference type="InterPro" id="IPR003593">
    <property type="entry name" value="AAA+_ATPase"/>
</dbReference>
<evidence type="ECO:0000313" key="8">
    <source>
        <dbReference type="Proteomes" id="UP000715441"/>
    </source>
</evidence>
<dbReference type="PROSITE" id="PS00211">
    <property type="entry name" value="ABC_TRANSPORTER_1"/>
    <property type="match status" value="1"/>
</dbReference>
<sequence length="237" mass="25147">MDAHNESPDAVIEARGLCAGYGAVPVLRDVDLVVRPGELVALLGANGAGKTTTLKALAGLLPPSRGSVFYRGVRRSDSLASRSRAGLAYVPEERGIFRGLTTLENLRLGRGDPAVALELMPELKPLVRRPAGLLSGGEQQMLTIARALAAEPAIFLCDELSLGLAPIIVERLLTFIRTAASRGVAVLLVEQQARAALLACDRAYVLRRGQVAMSGRAADLLHRFGEVEGQYLSGVTE</sequence>
<evidence type="ECO:0000256" key="5">
    <source>
        <dbReference type="ARBA" id="ARBA00022970"/>
    </source>
</evidence>
<keyword evidence="5" id="KW-0029">Amino-acid transport</keyword>
<dbReference type="Pfam" id="PF00005">
    <property type="entry name" value="ABC_tran"/>
    <property type="match status" value="1"/>
</dbReference>
<dbReference type="InterPro" id="IPR027417">
    <property type="entry name" value="P-loop_NTPase"/>
</dbReference>
<dbReference type="SUPFAM" id="SSF52540">
    <property type="entry name" value="P-loop containing nucleoside triphosphate hydrolases"/>
    <property type="match status" value="1"/>
</dbReference>
<dbReference type="PANTHER" id="PTHR43820:SF4">
    <property type="entry name" value="HIGH-AFFINITY BRANCHED-CHAIN AMINO ACID TRANSPORT ATP-BINDING PROTEIN LIVF"/>
    <property type="match status" value="1"/>
</dbReference>
<feature type="domain" description="ABC transporter" evidence="6">
    <location>
        <begin position="12"/>
        <end position="233"/>
    </location>
</feature>
<evidence type="ECO:0000256" key="1">
    <source>
        <dbReference type="ARBA" id="ARBA00005417"/>
    </source>
</evidence>
<dbReference type="PANTHER" id="PTHR43820">
    <property type="entry name" value="HIGH-AFFINITY BRANCHED-CHAIN AMINO ACID TRANSPORT ATP-BINDING PROTEIN LIVF"/>
    <property type="match status" value="1"/>
</dbReference>
<comment type="caution">
    <text evidence="7">The sequence shown here is derived from an EMBL/GenBank/DDBJ whole genome shotgun (WGS) entry which is preliminary data.</text>
</comment>
<keyword evidence="2" id="KW-0813">Transport</keyword>
<dbReference type="SMART" id="SM00382">
    <property type="entry name" value="AAA"/>
    <property type="match status" value="1"/>
</dbReference>
<name>A0ABX1J8K0_9PSEU</name>
<gene>
    <name evidence="7" type="ORF">HFP15_24945</name>
</gene>
<keyword evidence="3" id="KW-0547">Nucleotide-binding</keyword>
<dbReference type="EMBL" id="JAAXLS010000020">
    <property type="protein sequence ID" value="NKQ56130.1"/>
    <property type="molecule type" value="Genomic_DNA"/>
</dbReference>
<dbReference type="InterPro" id="IPR017871">
    <property type="entry name" value="ABC_transporter-like_CS"/>
</dbReference>
<evidence type="ECO:0000256" key="3">
    <source>
        <dbReference type="ARBA" id="ARBA00022741"/>
    </source>
</evidence>
<dbReference type="Proteomes" id="UP000715441">
    <property type="component" value="Unassembled WGS sequence"/>
</dbReference>
<dbReference type="Gene3D" id="3.40.50.300">
    <property type="entry name" value="P-loop containing nucleotide triphosphate hydrolases"/>
    <property type="match status" value="1"/>
</dbReference>
<dbReference type="CDD" id="cd03224">
    <property type="entry name" value="ABC_TM1139_LivF_branched"/>
    <property type="match status" value="1"/>
</dbReference>
<comment type="similarity">
    <text evidence="1">Belongs to the ABC transporter superfamily.</text>
</comment>
<evidence type="ECO:0000256" key="2">
    <source>
        <dbReference type="ARBA" id="ARBA00022448"/>
    </source>
</evidence>
<protein>
    <submittedName>
        <fullName evidence="7">ABC transporter ATP-binding protein</fullName>
    </submittedName>
</protein>
<accession>A0ABX1J8K0</accession>
<evidence type="ECO:0000313" key="7">
    <source>
        <dbReference type="EMBL" id="NKQ56130.1"/>
    </source>
</evidence>